<sequence>MTEIWAHTLVKNEENYIWYAIKSIIDFVDKILVWDTGSSDKTVEIIQSLKGEYGSKIDFKECGNVDIDGYTKLRQEMLNITSADWFIILDGDEVWWRDSIKELTEIIRVRYKTLDSVFTRNYNLIGDIYHYQDDAFGKYEIDEIRGHLSVKAINRHIPGLYTSKPHGQHGYFDKQNILVQDMHPKRRLFLDRKSFLHFTHLKRSGGKSDEKVPKRPMKYKYELSNNFPLDFYYPEAFFLKRPNNIRSPWIEMDIPYKVRAFIDTPLRKVKRRMIYGGTGY</sequence>
<dbReference type="AlphaFoldDB" id="A0A1F7YLS2"/>
<accession>A0A1F7YLS2</accession>
<dbReference type="SUPFAM" id="SSF53448">
    <property type="entry name" value="Nucleotide-diphospho-sugar transferases"/>
    <property type="match status" value="1"/>
</dbReference>
<dbReference type="EMBL" id="MGGL01000004">
    <property type="protein sequence ID" value="OGM27548.1"/>
    <property type="molecule type" value="Genomic_DNA"/>
</dbReference>
<dbReference type="InterPro" id="IPR001173">
    <property type="entry name" value="Glyco_trans_2-like"/>
</dbReference>
<dbReference type="InterPro" id="IPR029044">
    <property type="entry name" value="Nucleotide-diphossugar_trans"/>
</dbReference>
<dbReference type="Proteomes" id="UP000179221">
    <property type="component" value="Unassembled WGS sequence"/>
</dbReference>
<comment type="caution">
    <text evidence="2">The sequence shown here is derived from an EMBL/GenBank/DDBJ whole genome shotgun (WGS) entry which is preliminary data.</text>
</comment>
<reference evidence="2 3" key="1">
    <citation type="journal article" date="2016" name="Nat. Commun.">
        <title>Thousands of microbial genomes shed light on interconnected biogeochemical processes in an aquifer system.</title>
        <authorList>
            <person name="Anantharaman K."/>
            <person name="Brown C.T."/>
            <person name="Hug L.A."/>
            <person name="Sharon I."/>
            <person name="Castelle C.J."/>
            <person name="Probst A.J."/>
            <person name="Thomas B.C."/>
            <person name="Singh A."/>
            <person name="Wilkins M.J."/>
            <person name="Karaoz U."/>
            <person name="Brodie E.L."/>
            <person name="Williams K.H."/>
            <person name="Hubbard S.S."/>
            <person name="Banfield J.F."/>
        </authorList>
    </citation>
    <scope>NUCLEOTIDE SEQUENCE [LARGE SCALE GENOMIC DNA]</scope>
</reference>
<evidence type="ECO:0000313" key="2">
    <source>
        <dbReference type="EMBL" id="OGM27548.1"/>
    </source>
</evidence>
<protein>
    <recommendedName>
        <fullName evidence="1">Glycosyltransferase 2-like domain-containing protein</fullName>
    </recommendedName>
</protein>
<dbReference type="PANTHER" id="PTHR43630">
    <property type="entry name" value="POLY-BETA-1,6-N-ACETYL-D-GLUCOSAMINE SYNTHASE"/>
    <property type="match status" value="1"/>
</dbReference>
<dbReference type="Gene3D" id="3.90.550.10">
    <property type="entry name" value="Spore Coat Polysaccharide Biosynthesis Protein SpsA, Chain A"/>
    <property type="match status" value="1"/>
</dbReference>
<dbReference type="PANTHER" id="PTHR43630:SF2">
    <property type="entry name" value="GLYCOSYLTRANSFERASE"/>
    <property type="match status" value="1"/>
</dbReference>
<evidence type="ECO:0000313" key="3">
    <source>
        <dbReference type="Proteomes" id="UP000179221"/>
    </source>
</evidence>
<gene>
    <name evidence="2" type="ORF">A2628_02045</name>
</gene>
<name>A0A1F7YLS2_9BACT</name>
<feature type="domain" description="Glycosyltransferase 2-like" evidence="1">
    <location>
        <begin position="10"/>
        <end position="118"/>
    </location>
</feature>
<proteinExistence type="predicted"/>
<dbReference type="Pfam" id="PF00535">
    <property type="entry name" value="Glycos_transf_2"/>
    <property type="match status" value="1"/>
</dbReference>
<organism evidence="2 3">
    <name type="scientific">Candidatus Woesebacteria bacterium RIFCSPHIGHO2_01_FULL_40_22</name>
    <dbReference type="NCBI Taxonomy" id="1802499"/>
    <lineage>
        <taxon>Bacteria</taxon>
        <taxon>Candidatus Woeseibacteriota</taxon>
    </lineage>
</organism>
<evidence type="ECO:0000259" key="1">
    <source>
        <dbReference type="Pfam" id="PF00535"/>
    </source>
</evidence>